<reference evidence="6" key="3">
    <citation type="journal article" date="2019" name="Vet. Microbiol.">
        <title>Mutations associated with change of susceptibility to lincosamides and/or macrolides in field and laboratory-derived Mycoplasma californicum strains in Japan, and development of a rapid detection method for these mutations.</title>
        <authorList>
            <person name="Hata E."/>
            <person name="Nagai K."/>
            <person name="Murakami K."/>
        </authorList>
    </citation>
    <scope>NUCLEOTIDE SEQUENCE</scope>
    <source>
        <strain evidence="6">HAZ160_1</strain>
    </source>
</reference>
<protein>
    <recommendedName>
        <fullName evidence="4">Large ribosomal subunit protein bL21</fullName>
    </recommendedName>
</protein>
<keyword evidence="4 5" id="KW-0699">rRNA-binding</keyword>
<sequence>MLLFCNHSKRVPKCIKPPQRWATKFRRLIDMFAIIETGGKQILVKEGQTIFIEKIEGQEGSTVKFDKVLLVGEKIGKPYLEKAYVEGVIQKQGKSKKIIVYRHNAKSTHKRKLGHRQPYTRVEVKKIVG</sequence>
<comment type="similarity">
    <text evidence="1 4 5">Belongs to the bacterial ribosomal protein bL21 family.</text>
</comment>
<name>A0AAT9F8G6_9BACT</name>
<evidence type="ECO:0000256" key="4">
    <source>
        <dbReference type="HAMAP-Rule" id="MF_01363"/>
    </source>
</evidence>
<dbReference type="GO" id="GO:0019843">
    <property type="term" value="F:rRNA binding"/>
    <property type="evidence" value="ECO:0007669"/>
    <property type="project" value="UniProtKB-UniRule"/>
</dbReference>
<dbReference type="NCBIfam" id="TIGR00061">
    <property type="entry name" value="L21"/>
    <property type="match status" value="1"/>
</dbReference>
<dbReference type="AlphaFoldDB" id="A0AAT9F8G6"/>
<reference evidence="6" key="1">
    <citation type="journal article" date="2014" name="Appl. Environ. Microbiol.">
        <title>Molecular Epidemiology of Cases of Mycoplasma californicum Infection in Japan.</title>
        <authorList>
            <person name="Hata E."/>
            <person name="Suzuki K."/>
            <person name="Hanyu H."/>
            <person name="Itoh M."/>
            <person name="Higuchi H."/>
            <person name="Kobayashi H."/>
        </authorList>
    </citation>
    <scope>NUCLEOTIDE SEQUENCE</scope>
    <source>
        <strain evidence="6">HAZ160_1</strain>
    </source>
</reference>
<dbReference type="GO" id="GO:0006412">
    <property type="term" value="P:translation"/>
    <property type="evidence" value="ECO:0007669"/>
    <property type="project" value="UniProtKB-UniRule"/>
</dbReference>
<dbReference type="GO" id="GO:0005737">
    <property type="term" value="C:cytoplasm"/>
    <property type="evidence" value="ECO:0007669"/>
    <property type="project" value="UniProtKB-ARBA"/>
</dbReference>
<dbReference type="SUPFAM" id="SSF141091">
    <property type="entry name" value="L21p-like"/>
    <property type="match status" value="1"/>
</dbReference>
<gene>
    <name evidence="4 6" type="primary">rplU</name>
    <name evidence="6" type="ORF">MCAL160_0819</name>
</gene>
<reference evidence="6" key="4">
    <citation type="submission" date="2024-06" db="EMBL/GenBank/DDBJ databases">
        <authorList>
            <consortium name="Mycoplasma californicum genome sequencing consortium"/>
            <person name="Hata E."/>
            <person name="Tanaka K."/>
            <person name="Tamamura Y."/>
        </authorList>
    </citation>
    <scope>NUCLEOTIDE SEQUENCE</scope>
    <source>
        <strain evidence="6">HAZ160_1</strain>
    </source>
</reference>
<evidence type="ECO:0000256" key="2">
    <source>
        <dbReference type="ARBA" id="ARBA00022980"/>
    </source>
</evidence>
<evidence type="ECO:0000256" key="3">
    <source>
        <dbReference type="ARBA" id="ARBA00023274"/>
    </source>
</evidence>
<organism evidence="6">
    <name type="scientific">Mycoplasmopsis californica HAZ160_1</name>
    <dbReference type="NCBI Taxonomy" id="1397850"/>
    <lineage>
        <taxon>Bacteria</taxon>
        <taxon>Bacillati</taxon>
        <taxon>Mycoplasmatota</taxon>
        <taxon>Mycoplasmoidales</taxon>
        <taxon>Metamycoplasmataceae</taxon>
        <taxon>Mycoplasmopsis</taxon>
    </lineage>
</organism>
<dbReference type="PANTHER" id="PTHR21349">
    <property type="entry name" value="50S RIBOSOMAL PROTEIN L21"/>
    <property type="match status" value="1"/>
</dbReference>
<comment type="subunit">
    <text evidence="4">Part of the 50S ribosomal subunit. Contacts protein L20.</text>
</comment>
<evidence type="ECO:0000256" key="5">
    <source>
        <dbReference type="RuleBase" id="RU000562"/>
    </source>
</evidence>
<reference evidence="6" key="2">
    <citation type="journal article" date="2014" name="Genome Announc.">
        <title>Complete Genome Sequence of Mycoplasma californicum Strain HAZ160_1 from Bovine Mastitic Milk in Japan.</title>
        <authorList>
            <person name="Hata E."/>
            <person name="Murakami K."/>
        </authorList>
    </citation>
    <scope>NUCLEOTIDE SEQUENCE</scope>
    <source>
        <strain evidence="6">HAZ160_1</strain>
    </source>
</reference>
<dbReference type="GO" id="GO:1990904">
    <property type="term" value="C:ribonucleoprotein complex"/>
    <property type="evidence" value="ECO:0007669"/>
    <property type="project" value="UniProtKB-KW"/>
</dbReference>
<dbReference type="InterPro" id="IPR036164">
    <property type="entry name" value="bL21-like_sf"/>
</dbReference>
<dbReference type="InterPro" id="IPR001787">
    <property type="entry name" value="Ribosomal_bL21"/>
</dbReference>
<proteinExistence type="inferred from homology"/>
<keyword evidence="3 4" id="KW-0687">Ribonucleoprotein</keyword>
<dbReference type="InterPro" id="IPR028909">
    <property type="entry name" value="bL21-like"/>
</dbReference>
<dbReference type="GO" id="GO:0005840">
    <property type="term" value="C:ribosome"/>
    <property type="evidence" value="ECO:0007669"/>
    <property type="project" value="UniProtKB-KW"/>
</dbReference>
<dbReference type="HAMAP" id="MF_01363">
    <property type="entry name" value="Ribosomal_bL21"/>
    <property type="match status" value="1"/>
</dbReference>
<dbReference type="Pfam" id="PF00829">
    <property type="entry name" value="Ribosomal_L21p"/>
    <property type="match status" value="1"/>
</dbReference>
<evidence type="ECO:0000313" key="6">
    <source>
        <dbReference type="EMBL" id="BAP01216.1"/>
    </source>
</evidence>
<keyword evidence="4 5" id="KW-0694">RNA-binding</keyword>
<dbReference type="GO" id="GO:0003735">
    <property type="term" value="F:structural constituent of ribosome"/>
    <property type="evidence" value="ECO:0007669"/>
    <property type="project" value="InterPro"/>
</dbReference>
<accession>A0AAT9F8G6</accession>
<evidence type="ECO:0000256" key="1">
    <source>
        <dbReference type="ARBA" id="ARBA00008563"/>
    </source>
</evidence>
<dbReference type="PANTHER" id="PTHR21349:SF0">
    <property type="entry name" value="LARGE RIBOSOMAL SUBUNIT PROTEIN BL21M"/>
    <property type="match status" value="1"/>
</dbReference>
<dbReference type="KEGG" id="mcm:MCAL160_0819"/>
<keyword evidence="2 4" id="KW-0689">Ribosomal protein</keyword>
<dbReference type="EMBL" id="AP013353">
    <property type="protein sequence ID" value="BAP01216.1"/>
    <property type="molecule type" value="Genomic_DNA"/>
</dbReference>
<comment type="function">
    <text evidence="4 5">This protein binds to 23S rRNA in the presence of protein L20.</text>
</comment>